<dbReference type="AlphaFoldDB" id="A0A5B7J992"/>
<gene>
    <name evidence="2" type="ORF">E2C01_089611</name>
</gene>
<protein>
    <submittedName>
        <fullName evidence="2">Uncharacterized protein</fullName>
    </submittedName>
</protein>
<evidence type="ECO:0000313" key="3">
    <source>
        <dbReference type="Proteomes" id="UP000324222"/>
    </source>
</evidence>
<accession>A0A5B7J992</accession>
<dbReference type="Proteomes" id="UP000324222">
    <property type="component" value="Unassembled WGS sequence"/>
</dbReference>
<organism evidence="2 3">
    <name type="scientific">Portunus trituberculatus</name>
    <name type="common">Swimming crab</name>
    <name type="synonym">Neptunus trituberculatus</name>
    <dbReference type="NCBI Taxonomy" id="210409"/>
    <lineage>
        <taxon>Eukaryota</taxon>
        <taxon>Metazoa</taxon>
        <taxon>Ecdysozoa</taxon>
        <taxon>Arthropoda</taxon>
        <taxon>Crustacea</taxon>
        <taxon>Multicrustacea</taxon>
        <taxon>Malacostraca</taxon>
        <taxon>Eumalacostraca</taxon>
        <taxon>Eucarida</taxon>
        <taxon>Decapoda</taxon>
        <taxon>Pleocyemata</taxon>
        <taxon>Brachyura</taxon>
        <taxon>Eubrachyura</taxon>
        <taxon>Portunoidea</taxon>
        <taxon>Portunidae</taxon>
        <taxon>Portuninae</taxon>
        <taxon>Portunus</taxon>
    </lineage>
</organism>
<proteinExistence type="predicted"/>
<keyword evidence="3" id="KW-1185">Reference proteome</keyword>
<evidence type="ECO:0000256" key="1">
    <source>
        <dbReference type="SAM" id="MobiDB-lite"/>
    </source>
</evidence>
<feature type="region of interest" description="Disordered" evidence="1">
    <location>
        <begin position="1"/>
        <end position="30"/>
    </location>
</feature>
<evidence type="ECO:0000313" key="2">
    <source>
        <dbReference type="EMBL" id="MPC94441.1"/>
    </source>
</evidence>
<dbReference type="EMBL" id="VSRR010098557">
    <property type="protein sequence ID" value="MPC94441.1"/>
    <property type="molecule type" value="Genomic_DNA"/>
</dbReference>
<comment type="caution">
    <text evidence="2">The sequence shown here is derived from an EMBL/GenBank/DDBJ whole genome shotgun (WGS) entry which is preliminary data.</text>
</comment>
<reference evidence="2 3" key="1">
    <citation type="submission" date="2019-05" db="EMBL/GenBank/DDBJ databases">
        <title>Another draft genome of Portunus trituberculatus and its Hox gene families provides insights of decapod evolution.</title>
        <authorList>
            <person name="Jeong J.-H."/>
            <person name="Song I."/>
            <person name="Kim S."/>
            <person name="Choi T."/>
            <person name="Kim D."/>
            <person name="Ryu S."/>
            <person name="Kim W."/>
        </authorList>
    </citation>
    <scope>NUCLEOTIDE SEQUENCE [LARGE SCALE GENOMIC DNA]</scope>
    <source>
        <tissue evidence="2">Muscle</tissue>
    </source>
</reference>
<name>A0A5B7J992_PORTR</name>
<sequence>MMYDWRSRPRAAAPRPPPSPSPGRCREAEVRHRCPGREMGRCLGEVQRESWQKRNGNGVQMKKTQPYLNLPEFHINFRSPK</sequence>